<dbReference type="PANTHER" id="PTHR30188:SF4">
    <property type="entry name" value="PROTEIN TRIGALACTOSYLDIACYLGLYCEROL 1, CHLOROPLASTIC"/>
    <property type="match status" value="1"/>
</dbReference>
<reference evidence="9 10" key="1">
    <citation type="submission" date="2020-04" db="EMBL/GenBank/DDBJ databases">
        <title>Description of novel Gluconacetobacter.</title>
        <authorList>
            <person name="Sombolestani A."/>
        </authorList>
    </citation>
    <scope>NUCLEOTIDE SEQUENCE [LARGE SCALE GENOMIC DNA]</scope>
    <source>
        <strain evidence="9 10">LMG 7603</strain>
    </source>
</reference>
<accession>A0A7W4FD48</accession>
<dbReference type="InterPro" id="IPR003453">
    <property type="entry name" value="ABC_MlaE_roteobac"/>
</dbReference>
<dbReference type="AlphaFoldDB" id="A0A7W4FD48"/>
<feature type="transmembrane region" description="Helical" evidence="8">
    <location>
        <begin position="150"/>
        <end position="178"/>
    </location>
</feature>
<dbReference type="NCBIfam" id="TIGR00056">
    <property type="entry name" value="MlaE family lipid ABC transporter permease subunit"/>
    <property type="match status" value="1"/>
</dbReference>
<keyword evidence="5 8" id="KW-0812">Transmembrane</keyword>
<keyword evidence="8" id="KW-0997">Cell inner membrane</keyword>
<feature type="transmembrane region" description="Helical" evidence="8">
    <location>
        <begin position="198"/>
        <end position="220"/>
    </location>
</feature>
<evidence type="ECO:0000256" key="7">
    <source>
        <dbReference type="ARBA" id="ARBA00023136"/>
    </source>
</evidence>
<sequence>MNAVLDFIAALGRAALNLVRTAGALTLFGAQALSHLVRPPFYWRIFFGALVEIGFFSLPVVALTALFSGGVIALQSYTGFAQYHVQSAIAGIVVLAVTRELGPVLAGLMVAGRVGAAMAAEIGTMRVTDQIDALTTLSTNPMKYLVTPRLLAGTLALPCLVLVADILGVLGGFTVSVAKLDFSAPVYIAATFAAVKPIDVTVGLVKAGVFGFLIALMGCYHGYNSRGGAEGVGAATTAAVVAASILLLASDYLLTDVFFSQ</sequence>
<keyword evidence="4" id="KW-0813">Transport</keyword>
<gene>
    <name evidence="9" type="ORF">HLH33_03360</name>
</gene>
<evidence type="ECO:0000313" key="10">
    <source>
        <dbReference type="Proteomes" id="UP000550787"/>
    </source>
</evidence>
<evidence type="ECO:0000256" key="8">
    <source>
        <dbReference type="RuleBase" id="RU362044"/>
    </source>
</evidence>
<protein>
    <submittedName>
        <fullName evidence="9">ABC transporter permease</fullName>
    </submittedName>
</protein>
<evidence type="ECO:0000256" key="4">
    <source>
        <dbReference type="ARBA" id="ARBA00022448"/>
    </source>
</evidence>
<feature type="transmembrane region" description="Helical" evidence="8">
    <location>
        <begin position="41"/>
        <end position="67"/>
    </location>
</feature>
<evidence type="ECO:0000256" key="6">
    <source>
        <dbReference type="ARBA" id="ARBA00022989"/>
    </source>
</evidence>
<comment type="similarity">
    <text evidence="3 8">Belongs to the MlaE permease family.</text>
</comment>
<comment type="caution">
    <text evidence="9">The sequence shown here is derived from an EMBL/GenBank/DDBJ whole genome shotgun (WGS) entry which is preliminary data.</text>
</comment>
<comment type="caution">
    <text evidence="8">Lacks conserved residue(s) required for the propagation of feature annotation.</text>
</comment>
<name>A0A7W4FD48_GLUDI</name>
<keyword evidence="8" id="KW-1003">Cell membrane</keyword>
<dbReference type="EMBL" id="JABEQG010000003">
    <property type="protein sequence ID" value="MBB2155354.1"/>
    <property type="molecule type" value="Genomic_DNA"/>
</dbReference>
<dbReference type="InterPro" id="IPR030802">
    <property type="entry name" value="Permease_MalE"/>
</dbReference>
<comment type="function">
    <text evidence="1">Could be part of an ABC transporter complex.</text>
</comment>
<evidence type="ECO:0000256" key="1">
    <source>
        <dbReference type="ARBA" id="ARBA00003787"/>
    </source>
</evidence>
<keyword evidence="6 8" id="KW-1133">Transmembrane helix</keyword>
<dbReference type="GO" id="GO:0043190">
    <property type="term" value="C:ATP-binding cassette (ABC) transporter complex"/>
    <property type="evidence" value="ECO:0007669"/>
    <property type="project" value="InterPro"/>
</dbReference>
<evidence type="ECO:0000256" key="2">
    <source>
        <dbReference type="ARBA" id="ARBA00004141"/>
    </source>
</evidence>
<keyword evidence="7 8" id="KW-0472">Membrane</keyword>
<dbReference type="PANTHER" id="PTHR30188">
    <property type="entry name" value="ABC TRANSPORTER PERMEASE PROTEIN-RELATED"/>
    <property type="match status" value="1"/>
</dbReference>
<dbReference type="Proteomes" id="UP000550787">
    <property type="component" value="Unassembled WGS sequence"/>
</dbReference>
<dbReference type="OMA" id="VFQGYDC"/>
<dbReference type="Pfam" id="PF02405">
    <property type="entry name" value="MlaE"/>
    <property type="match status" value="1"/>
</dbReference>
<evidence type="ECO:0000256" key="5">
    <source>
        <dbReference type="ARBA" id="ARBA00022692"/>
    </source>
</evidence>
<evidence type="ECO:0000313" key="9">
    <source>
        <dbReference type="EMBL" id="MBB2155354.1"/>
    </source>
</evidence>
<comment type="subcellular location">
    <subcellularLocation>
        <location evidence="8">Cell inner membrane</location>
        <topology evidence="8">Multi-pass membrane protein</topology>
    </subcellularLocation>
    <subcellularLocation>
        <location evidence="2">Membrane</location>
        <topology evidence="2">Multi-pass membrane protein</topology>
    </subcellularLocation>
</comment>
<organism evidence="9 10">
    <name type="scientific">Gluconacetobacter diazotrophicus</name>
    <name type="common">Acetobacter diazotrophicus</name>
    <dbReference type="NCBI Taxonomy" id="33996"/>
    <lineage>
        <taxon>Bacteria</taxon>
        <taxon>Pseudomonadati</taxon>
        <taxon>Pseudomonadota</taxon>
        <taxon>Alphaproteobacteria</taxon>
        <taxon>Acetobacterales</taxon>
        <taxon>Acetobacteraceae</taxon>
        <taxon>Gluconacetobacter</taxon>
    </lineage>
</organism>
<dbReference type="RefSeq" id="WP_012224210.1">
    <property type="nucleotide sequence ID" value="NZ_JABEQG010000003.1"/>
</dbReference>
<feature type="transmembrane region" description="Helical" evidence="8">
    <location>
        <begin position="232"/>
        <end position="254"/>
    </location>
</feature>
<dbReference type="GO" id="GO:0005548">
    <property type="term" value="F:phospholipid transporter activity"/>
    <property type="evidence" value="ECO:0007669"/>
    <property type="project" value="TreeGrafter"/>
</dbReference>
<proteinExistence type="inferred from homology"/>
<evidence type="ECO:0000256" key="3">
    <source>
        <dbReference type="ARBA" id="ARBA00007556"/>
    </source>
</evidence>